<name>A0A2H5PB50_CITUN</name>
<dbReference type="SMART" id="SM00094">
    <property type="entry name" value="TR_FER"/>
    <property type="match status" value="1"/>
</dbReference>
<accession>A0A2H5PB50</accession>
<dbReference type="GO" id="GO:0005615">
    <property type="term" value="C:extracellular space"/>
    <property type="evidence" value="ECO:0007669"/>
    <property type="project" value="TreeGrafter"/>
</dbReference>
<dbReference type="GO" id="GO:0006826">
    <property type="term" value="P:iron ion transport"/>
    <property type="evidence" value="ECO:0007669"/>
    <property type="project" value="TreeGrafter"/>
</dbReference>
<dbReference type="GO" id="GO:0005886">
    <property type="term" value="C:plasma membrane"/>
    <property type="evidence" value="ECO:0007669"/>
    <property type="project" value="TreeGrafter"/>
</dbReference>
<dbReference type="AlphaFoldDB" id="A0A2H5PB50"/>
<dbReference type="EMBL" id="BDQV01000054">
    <property type="protein sequence ID" value="GAY49583.1"/>
    <property type="molecule type" value="Genomic_DNA"/>
</dbReference>
<dbReference type="InterPro" id="IPR001156">
    <property type="entry name" value="Transferrin-like_dom"/>
</dbReference>
<gene>
    <name evidence="2" type="ORF">CUMW_120200</name>
</gene>
<evidence type="ECO:0000259" key="1">
    <source>
        <dbReference type="PROSITE" id="PS51408"/>
    </source>
</evidence>
<dbReference type="GO" id="GO:0005769">
    <property type="term" value="C:early endosome"/>
    <property type="evidence" value="ECO:0007669"/>
    <property type="project" value="TreeGrafter"/>
</dbReference>
<reference evidence="2 3" key="1">
    <citation type="journal article" date="2017" name="Front. Genet.">
        <title>Draft sequencing of the heterozygous diploid genome of Satsuma (Citrus unshiu Marc.) using a hybrid assembly approach.</title>
        <authorList>
            <person name="Shimizu T."/>
            <person name="Tanizawa Y."/>
            <person name="Mochizuki T."/>
            <person name="Nagasaki H."/>
            <person name="Yoshioka T."/>
            <person name="Toyoda A."/>
            <person name="Fujiyama A."/>
            <person name="Kaminuma E."/>
            <person name="Nakamura Y."/>
        </authorList>
    </citation>
    <scope>NUCLEOTIDE SEQUENCE [LARGE SCALE GENOMIC DNA]</scope>
    <source>
        <strain evidence="3">cv. Miyagawa wase</strain>
    </source>
</reference>
<dbReference type="Proteomes" id="UP000236630">
    <property type="component" value="Unassembled WGS sequence"/>
</dbReference>
<dbReference type="GO" id="GO:0055037">
    <property type="term" value="C:recycling endosome"/>
    <property type="evidence" value="ECO:0007669"/>
    <property type="project" value="TreeGrafter"/>
</dbReference>
<dbReference type="PANTHER" id="PTHR11485">
    <property type="entry name" value="TRANSFERRIN"/>
    <property type="match status" value="1"/>
</dbReference>
<dbReference type="Pfam" id="PF00405">
    <property type="entry name" value="Transferrin"/>
    <property type="match status" value="1"/>
</dbReference>
<organism evidence="2 3">
    <name type="scientific">Citrus unshiu</name>
    <name type="common">Satsuma mandarin</name>
    <name type="synonym">Citrus nobilis var. unshiu</name>
    <dbReference type="NCBI Taxonomy" id="55188"/>
    <lineage>
        <taxon>Eukaryota</taxon>
        <taxon>Viridiplantae</taxon>
        <taxon>Streptophyta</taxon>
        <taxon>Embryophyta</taxon>
        <taxon>Tracheophyta</taxon>
        <taxon>Spermatophyta</taxon>
        <taxon>Magnoliopsida</taxon>
        <taxon>eudicotyledons</taxon>
        <taxon>Gunneridae</taxon>
        <taxon>Pentapetalae</taxon>
        <taxon>rosids</taxon>
        <taxon>malvids</taxon>
        <taxon>Sapindales</taxon>
        <taxon>Rutaceae</taxon>
        <taxon>Aurantioideae</taxon>
        <taxon>Citrus</taxon>
    </lineage>
</organism>
<dbReference type="PROSITE" id="PS51408">
    <property type="entry name" value="TRANSFERRIN_LIKE_4"/>
    <property type="match status" value="1"/>
</dbReference>
<proteinExistence type="predicted"/>
<sequence length="364" mass="39588">MTRKDQRRPSNGVLSGISTRIVSISSASSANLKIKRGNDTAQECLDSARKGEADIINLEAGLAYTAFLNYSMKAIANEVYCDHAQSYDAVAVINRKVCQENGGINLMVFKGHKSCHGSYSTAAGWNYPVNHIKESTPSFDSGKISRIEIASSFFSEVCAPGEFEGTGMCGGCGIENGSCHSNSLYFGDSGAFRYLCPQGGCREINGYPGSCSFGNVPANVIMARNSMPNKKRLFMLQTLTNATRTNALYTGKISASNLLSPSTQEITVVKKLTRSYLGKSAFISQSLLEISNHKSQQVTESIVKPVPGYSNIMSHGHDKPSSTFKVYEHKRKGFHNPSSYRKPIKVFPCTHFGKSACIEAGYIR</sequence>
<dbReference type="Gene3D" id="3.40.190.10">
    <property type="entry name" value="Periplasmic binding protein-like II"/>
    <property type="match status" value="2"/>
</dbReference>
<keyword evidence="3" id="KW-1185">Reference proteome</keyword>
<comment type="caution">
    <text evidence="2">The sequence shown here is derived from an EMBL/GenBank/DDBJ whole genome shotgun (WGS) entry which is preliminary data.</text>
</comment>
<dbReference type="PANTHER" id="PTHR11485:SF29">
    <property type="entry name" value="TRANSFERRIN 2"/>
    <property type="match status" value="1"/>
</dbReference>
<evidence type="ECO:0000313" key="3">
    <source>
        <dbReference type="Proteomes" id="UP000236630"/>
    </source>
</evidence>
<dbReference type="PRINTS" id="PR00422">
    <property type="entry name" value="TRANSFERRIN"/>
</dbReference>
<feature type="domain" description="Transferrin-like" evidence="1">
    <location>
        <begin position="1"/>
        <end position="295"/>
    </location>
</feature>
<dbReference type="SUPFAM" id="SSF53850">
    <property type="entry name" value="Periplasmic binding protein-like II"/>
    <property type="match status" value="1"/>
</dbReference>
<protein>
    <recommendedName>
        <fullName evidence="1">Transferrin-like domain-containing protein</fullName>
    </recommendedName>
</protein>
<evidence type="ECO:0000313" key="2">
    <source>
        <dbReference type="EMBL" id="GAY49583.1"/>
    </source>
</evidence>